<dbReference type="GO" id="GO:0004735">
    <property type="term" value="F:pyrroline-5-carboxylate reductase activity"/>
    <property type="evidence" value="ECO:0007669"/>
    <property type="project" value="TreeGrafter"/>
</dbReference>
<dbReference type="PANTHER" id="PTHR11645">
    <property type="entry name" value="PYRROLINE-5-CARBOXYLATE REDUCTASE"/>
    <property type="match status" value="1"/>
</dbReference>
<proteinExistence type="inferred from homology"/>
<organism evidence="3 4">
    <name type="scientific">Glycomyces harbinensis</name>
    <dbReference type="NCBI Taxonomy" id="58114"/>
    <lineage>
        <taxon>Bacteria</taxon>
        <taxon>Bacillati</taxon>
        <taxon>Actinomycetota</taxon>
        <taxon>Actinomycetes</taxon>
        <taxon>Glycomycetales</taxon>
        <taxon>Glycomycetaceae</taxon>
        <taxon>Glycomyces</taxon>
    </lineage>
</organism>
<evidence type="ECO:0000259" key="2">
    <source>
        <dbReference type="Pfam" id="PF03807"/>
    </source>
</evidence>
<dbReference type="AlphaFoldDB" id="A0A1G6QSM3"/>
<accession>A0A1G6QSM3</accession>
<dbReference type="InterPro" id="IPR028939">
    <property type="entry name" value="P5C_Rdtase_cat_N"/>
</dbReference>
<name>A0A1G6QSM3_9ACTN</name>
<dbReference type="EMBL" id="FNAD01000001">
    <property type="protein sequence ID" value="SDC94696.1"/>
    <property type="molecule type" value="Genomic_DNA"/>
</dbReference>
<evidence type="ECO:0000256" key="1">
    <source>
        <dbReference type="ARBA" id="ARBA00005525"/>
    </source>
</evidence>
<protein>
    <submittedName>
        <fullName evidence="3">Pyrroline-5-carboxylate reductase</fullName>
    </submittedName>
</protein>
<sequence length="254" mass="27443">MERIGIIGVGEIGKALVTGMCEGVADPPQVLLSPRGARTSAELAERYAGATVCADNQDVIERSDLVVIAVRPQDLTALEGLRVGPEKLVLNVMGGISNDDLRRTLGTDAEIVKAIPLPAVSERRSITVTYPSHPVVNRLFDALGGAQPLRDESELDILQALTATLSTHYHYLTALSSWAVKQGIAPEDADRFLRGLFQNLGRSLGDHDRSLQELATNHETPGGLNERIRTAWFDPNADALAESLDDLLASFDRD</sequence>
<dbReference type="GO" id="GO:0055129">
    <property type="term" value="P:L-proline biosynthetic process"/>
    <property type="evidence" value="ECO:0007669"/>
    <property type="project" value="TreeGrafter"/>
</dbReference>
<dbReference type="PANTHER" id="PTHR11645:SF13">
    <property type="entry name" value="PYRROLINE-5-CARBOXYLATE REDUCTASE CATALYTIC N-TERMINAL DOMAIN-CONTAINING PROTEIN"/>
    <property type="match status" value="1"/>
</dbReference>
<dbReference type="STRING" id="58114.SAMN05216270_10154"/>
<feature type="domain" description="Pyrroline-5-carboxylate reductase catalytic N-terminal" evidence="2">
    <location>
        <begin position="3"/>
        <end position="90"/>
    </location>
</feature>
<dbReference type="Proteomes" id="UP000198949">
    <property type="component" value="Unassembled WGS sequence"/>
</dbReference>
<dbReference type="InterPro" id="IPR036291">
    <property type="entry name" value="NAD(P)-bd_dom_sf"/>
</dbReference>
<evidence type="ECO:0000313" key="4">
    <source>
        <dbReference type="Proteomes" id="UP000198949"/>
    </source>
</evidence>
<evidence type="ECO:0000313" key="3">
    <source>
        <dbReference type="EMBL" id="SDC94696.1"/>
    </source>
</evidence>
<dbReference type="SUPFAM" id="SSF51735">
    <property type="entry name" value="NAD(P)-binding Rossmann-fold domains"/>
    <property type="match status" value="1"/>
</dbReference>
<dbReference type="Pfam" id="PF03807">
    <property type="entry name" value="F420_oxidored"/>
    <property type="match status" value="1"/>
</dbReference>
<dbReference type="OrthoDB" id="4425838at2"/>
<keyword evidence="4" id="KW-1185">Reference proteome</keyword>
<dbReference type="Gene3D" id="3.40.50.720">
    <property type="entry name" value="NAD(P)-binding Rossmann-like Domain"/>
    <property type="match status" value="1"/>
</dbReference>
<reference evidence="4" key="1">
    <citation type="submission" date="2016-10" db="EMBL/GenBank/DDBJ databases">
        <authorList>
            <person name="Varghese N."/>
            <person name="Submissions S."/>
        </authorList>
    </citation>
    <scope>NUCLEOTIDE SEQUENCE [LARGE SCALE GENOMIC DNA]</scope>
    <source>
        <strain evidence="4">CGMCC 4.3516</strain>
    </source>
</reference>
<comment type="similarity">
    <text evidence="1">Belongs to the pyrroline-5-carboxylate reductase family.</text>
</comment>
<dbReference type="RefSeq" id="WP_091027159.1">
    <property type="nucleotide sequence ID" value="NZ_FNAD01000001.1"/>
</dbReference>
<gene>
    <name evidence="3" type="ORF">SAMN05216270_10154</name>
</gene>